<feature type="region of interest" description="Disordered" evidence="1">
    <location>
        <begin position="1"/>
        <end position="58"/>
    </location>
</feature>
<sequence>MSRASIRVGLTPIPNPTAPFQSIDRTSRSRIEHDDVEGEMAEREAKRSDRSHQPIPTTTTVCFHGWPRAYPGRDLLPYPSIHSFKSLSSSINVSAPAIPWRAVTTPITTASWYDRRITCSR</sequence>
<dbReference type="EMBL" id="JAQQAF010000001">
    <property type="protein sequence ID" value="KAJ8514064.1"/>
    <property type="molecule type" value="Genomic_DNA"/>
</dbReference>
<proteinExistence type="predicted"/>
<evidence type="ECO:0000313" key="3">
    <source>
        <dbReference type="Proteomes" id="UP001222027"/>
    </source>
</evidence>
<gene>
    <name evidence="2" type="ORF">OPV22_004498</name>
</gene>
<reference evidence="2 3" key="1">
    <citation type="submission" date="2022-12" db="EMBL/GenBank/DDBJ databases">
        <title>Chromosome-scale assembly of the Ensete ventricosum genome.</title>
        <authorList>
            <person name="Dussert Y."/>
            <person name="Stocks J."/>
            <person name="Wendawek A."/>
            <person name="Woldeyes F."/>
            <person name="Nichols R.A."/>
            <person name="Borrell J.S."/>
        </authorList>
    </citation>
    <scope>NUCLEOTIDE SEQUENCE [LARGE SCALE GENOMIC DNA]</scope>
    <source>
        <strain evidence="3">cv. Maze</strain>
        <tissue evidence="2">Seeds</tissue>
    </source>
</reference>
<keyword evidence="3" id="KW-1185">Reference proteome</keyword>
<name>A0AAV8S401_ENSVE</name>
<evidence type="ECO:0000313" key="2">
    <source>
        <dbReference type="EMBL" id="KAJ8514064.1"/>
    </source>
</evidence>
<dbReference type="Proteomes" id="UP001222027">
    <property type="component" value="Unassembled WGS sequence"/>
</dbReference>
<evidence type="ECO:0000256" key="1">
    <source>
        <dbReference type="SAM" id="MobiDB-lite"/>
    </source>
</evidence>
<comment type="caution">
    <text evidence="2">The sequence shown here is derived from an EMBL/GenBank/DDBJ whole genome shotgun (WGS) entry which is preliminary data.</text>
</comment>
<organism evidence="2 3">
    <name type="scientific">Ensete ventricosum</name>
    <name type="common">Abyssinian banana</name>
    <name type="synonym">Musa ensete</name>
    <dbReference type="NCBI Taxonomy" id="4639"/>
    <lineage>
        <taxon>Eukaryota</taxon>
        <taxon>Viridiplantae</taxon>
        <taxon>Streptophyta</taxon>
        <taxon>Embryophyta</taxon>
        <taxon>Tracheophyta</taxon>
        <taxon>Spermatophyta</taxon>
        <taxon>Magnoliopsida</taxon>
        <taxon>Liliopsida</taxon>
        <taxon>Zingiberales</taxon>
        <taxon>Musaceae</taxon>
        <taxon>Ensete</taxon>
    </lineage>
</organism>
<dbReference type="AlphaFoldDB" id="A0AAV8S401"/>
<protein>
    <submittedName>
        <fullName evidence="2">Uncharacterized protein</fullName>
    </submittedName>
</protein>
<feature type="compositionally biased region" description="Basic and acidic residues" evidence="1">
    <location>
        <begin position="40"/>
        <end position="52"/>
    </location>
</feature>
<accession>A0AAV8S401</accession>